<feature type="non-terminal residue" evidence="1">
    <location>
        <position position="215"/>
    </location>
</feature>
<proteinExistence type="predicted"/>
<dbReference type="STRING" id="196109.A0A136IV40"/>
<evidence type="ECO:0000313" key="1">
    <source>
        <dbReference type="EMBL" id="KXJ88725.1"/>
    </source>
</evidence>
<accession>A0A136IV40</accession>
<gene>
    <name evidence="1" type="ORF">Micbo1qcDRAFT_166166</name>
</gene>
<evidence type="ECO:0000313" key="2">
    <source>
        <dbReference type="Proteomes" id="UP000070501"/>
    </source>
</evidence>
<dbReference type="EMBL" id="KQ964257">
    <property type="protein sequence ID" value="KXJ88725.1"/>
    <property type="molecule type" value="Genomic_DNA"/>
</dbReference>
<organism evidence="1 2">
    <name type="scientific">Microdochium bolleyi</name>
    <dbReference type="NCBI Taxonomy" id="196109"/>
    <lineage>
        <taxon>Eukaryota</taxon>
        <taxon>Fungi</taxon>
        <taxon>Dikarya</taxon>
        <taxon>Ascomycota</taxon>
        <taxon>Pezizomycotina</taxon>
        <taxon>Sordariomycetes</taxon>
        <taxon>Xylariomycetidae</taxon>
        <taxon>Xylariales</taxon>
        <taxon>Microdochiaceae</taxon>
        <taxon>Microdochium</taxon>
    </lineage>
</organism>
<name>A0A136IV40_9PEZI</name>
<sequence>MQPDLSEQEWQTVAGRGKAEVEEDFREYKDMMDDCEIAQEEAEIIYQHGRVHLYRDGYHFDLCEPPRLTDYRLTQRRQLHPIEKARRDEAWLPLARFLEKLTGLTDVVYSCTNAFPACLLSALHAHHPRTRLHLHTFSLPSLVRAPGALDPLDADDLALATSPCLFSLVLATRRLLLGDHDDTGGGYLHNVRDLVDYNLDMVAQMLAGLAPNLAR</sequence>
<reference evidence="2" key="1">
    <citation type="submission" date="2016-02" db="EMBL/GenBank/DDBJ databases">
        <title>Draft genome sequence of Microdochium bolleyi, a fungal endophyte of beachgrass.</title>
        <authorList>
            <consortium name="DOE Joint Genome Institute"/>
            <person name="David A.S."/>
            <person name="May G."/>
            <person name="Haridas S."/>
            <person name="Lim J."/>
            <person name="Wang M."/>
            <person name="Labutti K."/>
            <person name="Lipzen A."/>
            <person name="Barry K."/>
            <person name="Grigoriev I.V."/>
        </authorList>
    </citation>
    <scope>NUCLEOTIDE SEQUENCE [LARGE SCALE GENOMIC DNA]</scope>
    <source>
        <strain evidence="2">J235TASD1</strain>
    </source>
</reference>
<keyword evidence="2" id="KW-1185">Reference proteome</keyword>
<protein>
    <submittedName>
        <fullName evidence="1">Uncharacterized protein</fullName>
    </submittedName>
</protein>
<dbReference type="Proteomes" id="UP000070501">
    <property type="component" value="Unassembled WGS sequence"/>
</dbReference>
<dbReference type="InParanoid" id="A0A136IV40"/>
<dbReference type="OrthoDB" id="3945550at2759"/>
<dbReference type="AlphaFoldDB" id="A0A136IV40"/>